<reference evidence="1" key="1">
    <citation type="journal article" date="2014" name="Front. Microbiol.">
        <title>High frequency of phylogenetically diverse reductive dehalogenase-homologous genes in deep subseafloor sedimentary metagenomes.</title>
        <authorList>
            <person name="Kawai M."/>
            <person name="Futagami T."/>
            <person name="Toyoda A."/>
            <person name="Takaki Y."/>
            <person name="Nishi S."/>
            <person name="Hori S."/>
            <person name="Arai W."/>
            <person name="Tsubouchi T."/>
            <person name="Morono Y."/>
            <person name="Uchiyama I."/>
            <person name="Ito T."/>
            <person name="Fujiyama A."/>
            <person name="Inagaki F."/>
            <person name="Takami H."/>
        </authorList>
    </citation>
    <scope>NUCLEOTIDE SEQUENCE</scope>
    <source>
        <strain evidence="1">Expedition CK06-06</strain>
    </source>
</reference>
<comment type="caution">
    <text evidence="1">The sequence shown here is derived from an EMBL/GenBank/DDBJ whole genome shotgun (WGS) entry which is preliminary data.</text>
</comment>
<dbReference type="AlphaFoldDB" id="X1AIW2"/>
<sequence>MFTNNNDMKILYIPLDTSIKEEDDFYLALIKAGHEVTWYWDHHFIDCHEYDIAHFQSGAVKRGIIQACKAGHCLVTQWTGDYRPEPMHMVTQYEGLVDITFMAANVPELYPNENIVWLPHWVGDWQFRDINPNAEGIVMFA</sequence>
<evidence type="ECO:0000313" key="1">
    <source>
        <dbReference type="EMBL" id="GAG82074.1"/>
    </source>
</evidence>
<gene>
    <name evidence="1" type="ORF">S01H4_28076</name>
</gene>
<proteinExistence type="predicted"/>
<accession>X1AIW2</accession>
<name>X1AIW2_9ZZZZ</name>
<organism evidence="1">
    <name type="scientific">marine sediment metagenome</name>
    <dbReference type="NCBI Taxonomy" id="412755"/>
    <lineage>
        <taxon>unclassified sequences</taxon>
        <taxon>metagenomes</taxon>
        <taxon>ecological metagenomes</taxon>
    </lineage>
</organism>
<feature type="non-terminal residue" evidence="1">
    <location>
        <position position="141"/>
    </location>
</feature>
<protein>
    <submittedName>
        <fullName evidence="1">Uncharacterized protein</fullName>
    </submittedName>
</protein>
<dbReference type="EMBL" id="BART01013866">
    <property type="protein sequence ID" value="GAG82074.1"/>
    <property type="molecule type" value="Genomic_DNA"/>
</dbReference>